<dbReference type="OrthoDB" id="2305901at2759"/>
<gene>
    <name evidence="2" type="ORF">BDV95DRAFT_217686</name>
</gene>
<feature type="region of interest" description="Disordered" evidence="1">
    <location>
        <begin position="637"/>
        <end position="690"/>
    </location>
</feature>
<dbReference type="Proteomes" id="UP000481861">
    <property type="component" value="Unassembled WGS sequence"/>
</dbReference>
<evidence type="ECO:0000313" key="2">
    <source>
        <dbReference type="EMBL" id="KAF2876138.1"/>
    </source>
</evidence>
<sequence length="690" mass="76225">MAAAEVLANRHLVSTILHHLSDMKYKDRRQQGPDQPVEFLEFRPTLVPCILVNRLWADEATSVLWKRYPHLPALKHMVISRRQYYANKIQQVFALGPPPGDAETLDYLHGLEWPGLKSLELEIDFLRHGADFTRMFHAGLEQLELSGIQSGDADYLTGVVLPSIFRPCKHLKRIRIGPDVITGPDAVHASVIVEHLDSVPTLDAIEVKSANLRNKDVLFTRLIQRTGLEALEIDLEPGIALLPLLRGPNTLASPFSSLKRLSIMCYPEIAVALPLHLHVVEDLHFDIARIPNQVAQPSDYVVLDDILMQLSHCPQLRLLKIGVGPVALGFPSATSFPKVSGTPLSRLALSCPKLEDVYLFATEPSAIDGSGISSSHFDAFCQSLPRLRELSLKFHPTTTAALQPAALQSLGKHCRELEVLRLKIPCKIASLPVPKAVPQIVVHDDRDSPAPEIVLTNTQSDSFMTSMVSSSTGSSNSKPSPSRSQADTSVALFPRLTHLALPRPETVLSVAGDSFTVSSDSHSASETLDSDVGEDVVRSWAHALVTHFPRLELLEAWGDWTGEDNESLNYFLPAEEVLATTWEFLSGIEQDLWDDENDEVQQEIDGNSWPTYDSGDDWDKASLINEYPVTDDSAEFATYDEESDSEITPGRTTEGHRFFEPDDPSTPNPSISHASPSTPPTDEVKSMRIT</sequence>
<feature type="compositionally biased region" description="Low complexity" evidence="1">
    <location>
        <begin position="465"/>
        <end position="484"/>
    </location>
</feature>
<proteinExistence type="predicted"/>
<feature type="region of interest" description="Disordered" evidence="1">
    <location>
        <begin position="465"/>
        <end position="487"/>
    </location>
</feature>
<keyword evidence="3" id="KW-1185">Reference proteome</keyword>
<evidence type="ECO:0000256" key="1">
    <source>
        <dbReference type="SAM" id="MobiDB-lite"/>
    </source>
</evidence>
<comment type="caution">
    <text evidence="2">The sequence shown here is derived from an EMBL/GenBank/DDBJ whole genome shotgun (WGS) entry which is preliminary data.</text>
</comment>
<dbReference type="Gene3D" id="3.80.10.10">
    <property type="entry name" value="Ribonuclease Inhibitor"/>
    <property type="match status" value="1"/>
</dbReference>
<accession>A0A7C8ME17</accession>
<protein>
    <submittedName>
        <fullName evidence="2">Uncharacterized protein</fullName>
    </submittedName>
</protein>
<evidence type="ECO:0000313" key="3">
    <source>
        <dbReference type="Proteomes" id="UP000481861"/>
    </source>
</evidence>
<name>A0A7C8ME17_9PLEO</name>
<dbReference type="SUPFAM" id="SSF52047">
    <property type="entry name" value="RNI-like"/>
    <property type="match status" value="1"/>
</dbReference>
<reference evidence="2 3" key="1">
    <citation type="submission" date="2020-01" db="EMBL/GenBank/DDBJ databases">
        <authorList>
            <consortium name="DOE Joint Genome Institute"/>
            <person name="Haridas S."/>
            <person name="Albert R."/>
            <person name="Binder M."/>
            <person name="Bloem J."/>
            <person name="Labutti K."/>
            <person name="Salamov A."/>
            <person name="Andreopoulos B."/>
            <person name="Baker S.E."/>
            <person name="Barry K."/>
            <person name="Bills G."/>
            <person name="Bluhm B.H."/>
            <person name="Cannon C."/>
            <person name="Castanera R."/>
            <person name="Culley D.E."/>
            <person name="Daum C."/>
            <person name="Ezra D."/>
            <person name="Gonzalez J.B."/>
            <person name="Henrissat B."/>
            <person name="Kuo A."/>
            <person name="Liang C."/>
            <person name="Lipzen A."/>
            <person name="Lutzoni F."/>
            <person name="Magnuson J."/>
            <person name="Mondo S."/>
            <person name="Nolan M."/>
            <person name="Ohm R."/>
            <person name="Pangilinan J."/>
            <person name="Park H.-J.H."/>
            <person name="Ramirez L."/>
            <person name="Alfaro M."/>
            <person name="Sun H."/>
            <person name="Tritt A."/>
            <person name="Yoshinaga Y."/>
            <person name="Zwiers L.-H.L."/>
            <person name="Turgeon B.G."/>
            <person name="Goodwin S.B."/>
            <person name="Spatafora J.W."/>
            <person name="Crous P.W."/>
            <person name="Grigoriev I.V."/>
        </authorList>
    </citation>
    <scope>NUCLEOTIDE SEQUENCE [LARGE SCALE GENOMIC DNA]</scope>
    <source>
        <strain evidence="2 3">CBS 611.86</strain>
    </source>
</reference>
<dbReference type="AlphaFoldDB" id="A0A7C8ME17"/>
<dbReference type="InterPro" id="IPR032675">
    <property type="entry name" value="LRR_dom_sf"/>
</dbReference>
<dbReference type="EMBL" id="JAADJZ010000003">
    <property type="protein sequence ID" value="KAF2876138.1"/>
    <property type="molecule type" value="Genomic_DNA"/>
</dbReference>
<organism evidence="2 3">
    <name type="scientific">Massariosphaeria phaeospora</name>
    <dbReference type="NCBI Taxonomy" id="100035"/>
    <lineage>
        <taxon>Eukaryota</taxon>
        <taxon>Fungi</taxon>
        <taxon>Dikarya</taxon>
        <taxon>Ascomycota</taxon>
        <taxon>Pezizomycotina</taxon>
        <taxon>Dothideomycetes</taxon>
        <taxon>Pleosporomycetidae</taxon>
        <taxon>Pleosporales</taxon>
        <taxon>Pleosporales incertae sedis</taxon>
        <taxon>Massariosphaeria</taxon>
    </lineage>
</organism>